<proteinExistence type="predicted"/>
<dbReference type="GO" id="GO:0020037">
    <property type="term" value="F:heme binding"/>
    <property type="evidence" value="ECO:0007669"/>
    <property type="project" value="InterPro"/>
</dbReference>
<comment type="caution">
    <text evidence="9">The sequence shown here is derived from an EMBL/GenBank/DDBJ whole genome shotgun (WGS) entry which is preliminary data.</text>
</comment>
<dbReference type="Gene3D" id="1.10.760.10">
    <property type="entry name" value="Cytochrome c-like domain"/>
    <property type="match status" value="1"/>
</dbReference>
<evidence type="ECO:0000256" key="4">
    <source>
        <dbReference type="ARBA" id="ARBA00022982"/>
    </source>
</evidence>
<dbReference type="PANTHER" id="PTHR11961">
    <property type="entry name" value="CYTOCHROME C"/>
    <property type="match status" value="1"/>
</dbReference>
<keyword evidence="4" id="KW-0249">Electron transport</keyword>
<keyword evidence="5 6" id="KW-0408">Iron</keyword>
<reference evidence="9 10" key="1">
    <citation type="submission" date="2020-08" db="EMBL/GenBank/DDBJ databases">
        <title>Draft genome sequence of Parasphingopyxis sp. GrpM-11.</title>
        <authorList>
            <person name="Oh J."/>
            <person name="Roh D.-H."/>
        </authorList>
    </citation>
    <scope>NUCLEOTIDE SEQUENCE [LARGE SCALE GENOMIC DNA]</scope>
    <source>
        <strain evidence="9 10">GrpM-11</strain>
    </source>
</reference>
<dbReference type="AlphaFoldDB" id="A0A842I3Q8"/>
<keyword evidence="2 6" id="KW-0349">Heme</keyword>
<dbReference type="SUPFAM" id="SSF46626">
    <property type="entry name" value="Cytochrome c"/>
    <property type="match status" value="1"/>
</dbReference>
<keyword evidence="10" id="KW-1185">Reference proteome</keyword>
<dbReference type="InterPro" id="IPR036909">
    <property type="entry name" value="Cyt_c-like_dom_sf"/>
</dbReference>
<gene>
    <name evidence="9" type="ORF">H6P80_13805</name>
</gene>
<dbReference type="PRINTS" id="PR00604">
    <property type="entry name" value="CYTCHRMECIAB"/>
</dbReference>
<evidence type="ECO:0000256" key="1">
    <source>
        <dbReference type="ARBA" id="ARBA00022448"/>
    </source>
</evidence>
<dbReference type="InterPro" id="IPR009056">
    <property type="entry name" value="Cyt_c-like_dom"/>
</dbReference>
<dbReference type="Pfam" id="PF00034">
    <property type="entry name" value="Cytochrom_C"/>
    <property type="match status" value="1"/>
</dbReference>
<feature type="domain" description="Cytochrome c" evidence="8">
    <location>
        <begin position="64"/>
        <end position="164"/>
    </location>
</feature>
<keyword evidence="3 6" id="KW-0479">Metal-binding</keyword>
<dbReference type="GO" id="GO:0009055">
    <property type="term" value="F:electron transfer activity"/>
    <property type="evidence" value="ECO:0007669"/>
    <property type="project" value="InterPro"/>
</dbReference>
<feature type="region of interest" description="Disordered" evidence="7">
    <location>
        <begin position="167"/>
        <end position="212"/>
    </location>
</feature>
<evidence type="ECO:0000256" key="5">
    <source>
        <dbReference type="ARBA" id="ARBA00023004"/>
    </source>
</evidence>
<feature type="compositionally biased region" description="Acidic residues" evidence="7">
    <location>
        <begin position="175"/>
        <end position="212"/>
    </location>
</feature>
<sequence>MSQFNTIAGWALAGGIVALGSSIVMGEVFHAERPETMGYHVEGVEAEGGAEEAEMSIAEALNTATVEQGESIFRRCASCHTINQGGADGIGPNLYGVVGAAHGHRAGYAYSSAIAEIAGPWDFDALNEWLRRPSAYAPGTKMSFAGLSDPLDRAAVILYMNAQGSNVALPPPPAAEEETEAEDAAIEGAEDADPEAEAATEADTGEAAPEGE</sequence>
<accession>A0A842I3Q8</accession>
<dbReference type="Proteomes" id="UP000564378">
    <property type="component" value="Unassembled WGS sequence"/>
</dbReference>
<evidence type="ECO:0000313" key="10">
    <source>
        <dbReference type="Proteomes" id="UP000564378"/>
    </source>
</evidence>
<protein>
    <submittedName>
        <fullName evidence="9">Cytochrome c family protein</fullName>
    </submittedName>
</protein>
<dbReference type="RefSeq" id="WP_185801930.1">
    <property type="nucleotide sequence ID" value="NZ_JACJVJ010000002.1"/>
</dbReference>
<organism evidence="9 10">
    <name type="scientific">Parasphingopyxis marina</name>
    <dbReference type="NCBI Taxonomy" id="2761622"/>
    <lineage>
        <taxon>Bacteria</taxon>
        <taxon>Pseudomonadati</taxon>
        <taxon>Pseudomonadota</taxon>
        <taxon>Alphaproteobacteria</taxon>
        <taxon>Sphingomonadales</taxon>
        <taxon>Sphingomonadaceae</taxon>
        <taxon>Parasphingopyxis</taxon>
    </lineage>
</organism>
<name>A0A842I3Q8_9SPHN</name>
<dbReference type="InterPro" id="IPR002327">
    <property type="entry name" value="Cyt_c_1A/1B"/>
</dbReference>
<dbReference type="GO" id="GO:0046872">
    <property type="term" value="F:metal ion binding"/>
    <property type="evidence" value="ECO:0007669"/>
    <property type="project" value="UniProtKB-KW"/>
</dbReference>
<evidence type="ECO:0000256" key="2">
    <source>
        <dbReference type="ARBA" id="ARBA00022617"/>
    </source>
</evidence>
<evidence type="ECO:0000256" key="6">
    <source>
        <dbReference type="PROSITE-ProRule" id="PRU00433"/>
    </source>
</evidence>
<evidence type="ECO:0000256" key="3">
    <source>
        <dbReference type="ARBA" id="ARBA00022723"/>
    </source>
</evidence>
<keyword evidence="1" id="KW-0813">Transport</keyword>
<evidence type="ECO:0000259" key="8">
    <source>
        <dbReference type="PROSITE" id="PS51007"/>
    </source>
</evidence>
<dbReference type="EMBL" id="JACJVJ010000002">
    <property type="protein sequence ID" value="MBC2778694.1"/>
    <property type="molecule type" value="Genomic_DNA"/>
</dbReference>
<dbReference type="PROSITE" id="PS51007">
    <property type="entry name" value="CYTC"/>
    <property type="match status" value="1"/>
</dbReference>
<evidence type="ECO:0000313" key="9">
    <source>
        <dbReference type="EMBL" id="MBC2778694.1"/>
    </source>
</evidence>
<evidence type="ECO:0000256" key="7">
    <source>
        <dbReference type="SAM" id="MobiDB-lite"/>
    </source>
</evidence>